<proteinExistence type="predicted"/>
<gene>
    <name evidence="2" type="ORF">ESZ36_20950</name>
</gene>
<reference evidence="2 3" key="1">
    <citation type="submission" date="2019-07" db="EMBL/GenBank/DDBJ databases">
        <title>Genomes of sea-ice associated Colwellia species.</title>
        <authorList>
            <person name="Bowman J.P."/>
        </authorList>
    </citation>
    <scope>NUCLEOTIDE SEQUENCE [LARGE SCALE GENOMIC DNA]</scope>
    <source>
        <strain evidence="2 3">ACAM 459</strain>
    </source>
</reference>
<dbReference type="AlphaFoldDB" id="A0A5C6Q5Q1"/>
<organism evidence="2 3">
    <name type="scientific">Colwellia demingiae</name>
    <dbReference type="NCBI Taxonomy" id="89401"/>
    <lineage>
        <taxon>Bacteria</taxon>
        <taxon>Pseudomonadati</taxon>
        <taxon>Pseudomonadota</taxon>
        <taxon>Gammaproteobacteria</taxon>
        <taxon>Alteromonadales</taxon>
        <taxon>Colwelliaceae</taxon>
        <taxon>Colwellia</taxon>
    </lineage>
</organism>
<dbReference type="Proteomes" id="UP000321822">
    <property type="component" value="Unassembled WGS sequence"/>
</dbReference>
<evidence type="ECO:0000256" key="1">
    <source>
        <dbReference type="SAM" id="SignalP"/>
    </source>
</evidence>
<comment type="caution">
    <text evidence="2">The sequence shown here is derived from an EMBL/GenBank/DDBJ whole genome shotgun (WGS) entry which is preliminary data.</text>
</comment>
<feature type="signal peptide" evidence="1">
    <location>
        <begin position="1"/>
        <end position="20"/>
    </location>
</feature>
<evidence type="ECO:0000313" key="3">
    <source>
        <dbReference type="Proteomes" id="UP000321822"/>
    </source>
</evidence>
<dbReference type="OrthoDB" id="6708408at2"/>
<name>A0A5C6Q5Q1_9GAMM</name>
<dbReference type="NCBIfam" id="TIGR04219">
    <property type="entry name" value="OMP_w_GlyGly"/>
    <property type="match status" value="1"/>
</dbReference>
<accession>A0A5C6Q5Q1</accession>
<keyword evidence="1" id="KW-0732">Signal</keyword>
<dbReference type="InterPro" id="IPR026387">
    <property type="entry name" value="OMP_w_GlyGly"/>
</dbReference>
<feature type="chain" id="PRO_5023098846" evidence="1">
    <location>
        <begin position="21"/>
        <end position="282"/>
    </location>
</feature>
<dbReference type="EMBL" id="VOLT01000015">
    <property type="protein sequence ID" value="TWX64138.1"/>
    <property type="molecule type" value="Genomic_DNA"/>
</dbReference>
<protein>
    <submittedName>
        <fullName evidence="2">TIGR04219 family outer membrane beta-barrel protein</fullName>
    </submittedName>
</protein>
<dbReference type="RefSeq" id="WP_146791491.1">
    <property type="nucleotide sequence ID" value="NZ_VOLT01000015.1"/>
</dbReference>
<keyword evidence="3" id="KW-1185">Reference proteome</keyword>
<sequence>MKKMAFAATFAVLFTANVQADTVGLYLGGQIWQSEANGILGEKNALIDFNLKKEQQINYFVAVEHPFPLLPNARISSTSLDTTGNTTLTQEFSFGGETFSAGDDFDASFNVSYVDYTLYYQLFDSGLFSFDLGLTARDFDIIVTGTTIIETTLDVHKPCAAVPGIYTPGDEFCNTLTSTTSSVTTTGKIKTDDIMPMLYVATNISLRLTGLSVFAQGDFLLIDDHSLYDYQVGLNYDLVDSFSVDFNLNLGYRAVKMEFEDLNNLYTDLEFKGAFVGIIVHF</sequence>
<evidence type="ECO:0000313" key="2">
    <source>
        <dbReference type="EMBL" id="TWX64138.1"/>
    </source>
</evidence>